<keyword evidence="1" id="KW-0812">Transmembrane</keyword>
<feature type="transmembrane region" description="Helical" evidence="1">
    <location>
        <begin position="45"/>
        <end position="69"/>
    </location>
</feature>
<proteinExistence type="predicted"/>
<name>A0ABQ3GKX0_9MICC</name>
<evidence type="ECO:0000256" key="1">
    <source>
        <dbReference type="SAM" id="Phobius"/>
    </source>
</evidence>
<keyword evidence="3" id="KW-1185">Reference proteome</keyword>
<organism evidence="2 3">
    <name type="scientific">Zhihengliuella salsuginis</name>
    <dbReference type="NCBI Taxonomy" id="578222"/>
    <lineage>
        <taxon>Bacteria</taxon>
        <taxon>Bacillati</taxon>
        <taxon>Actinomycetota</taxon>
        <taxon>Actinomycetes</taxon>
        <taxon>Micrococcales</taxon>
        <taxon>Micrococcaceae</taxon>
        <taxon>Zhihengliuella</taxon>
    </lineage>
</organism>
<comment type="caution">
    <text evidence="2">The sequence shown here is derived from an EMBL/GenBank/DDBJ whole genome shotgun (WGS) entry which is preliminary data.</text>
</comment>
<sequence length="75" mass="8063">MKKRDESPTASRWVLTMAAAAAIVSLLCLAAILVSYAASGPAWAALYWIGLYGLPLAFGLMVLGLILNLRARRRS</sequence>
<dbReference type="RefSeq" id="WP_189350852.1">
    <property type="nucleotide sequence ID" value="NZ_BMXK01000010.1"/>
</dbReference>
<accession>A0ABQ3GKX0</accession>
<reference evidence="3" key="1">
    <citation type="journal article" date="2019" name="Int. J. Syst. Evol. Microbiol.">
        <title>The Global Catalogue of Microorganisms (GCM) 10K type strain sequencing project: providing services to taxonomists for standard genome sequencing and annotation.</title>
        <authorList>
            <consortium name="The Broad Institute Genomics Platform"/>
            <consortium name="The Broad Institute Genome Sequencing Center for Infectious Disease"/>
            <person name="Wu L."/>
            <person name="Ma J."/>
        </authorList>
    </citation>
    <scope>NUCLEOTIDE SEQUENCE [LARGE SCALE GENOMIC DNA]</scope>
    <source>
        <strain evidence="3">KCTC 19466</strain>
    </source>
</reference>
<evidence type="ECO:0000313" key="2">
    <source>
        <dbReference type="EMBL" id="GHD10567.1"/>
    </source>
</evidence>
<keyword evidence="1" id="KW-0472">Membrane</keyword>
<evidence type="ECO:0000313" key="3">
    <source>
        <dbReference type="Proteomes" id="UP000642819"/>
    </source>
</evidence>
<gene>
    <name evidence="2" type="ORF">GCM10008096_24250</name>
</gene>
<protein>
    <submittedName>
        <fullName evidence="2">Uncharacterized protein</fullName>
    </submittedName>
</protein>
<dbReference type="Proteomes" id="UP000642819">
    <property type="component" value="Unassembled WGS sequence"/>
</dbReference>
<feature type="transmembrane region" description="Helical" evidence="1">
    <location>
        <begin position="12"/>
        <end position="39"/>
    </location>
</feature>
<keyword evidence="1" id="KW-1133">Transmembrane helix</keyword>
<dbReference type="EMBL" id="BMXK01000010">
    <property type="protein sequence ID" value="GHD10567.1"/>
    <property type="molecule type" value="Genomic_DNA"/>
</dbReference>